<name>A0A382L270_9ZZZZ</name>
<protein>
    <recommendedName>
        <fullName evidence="2">Helix-turn-helix domain-containing protein</fullName>
    </recommendedName>
</protein>
<evidence type="ECO:0008006" key="2">
    <source>
        <dbReference type="Google" id="ProtNLM"/>
    </source>
</evidence>
<dbReference type="EMBL" id="UINC01084296">
    <property type="protein sequence ID" value="SVC30810.1"/>
    <property type="molecule type" value="Genomic_DNA"/>
</dbReference>
<sequence>MAGNIYVPLPEDTEEERKVIPPRSNFERPQPWIGRIEHAVKNTPSMRQASMLVGCDFKTFRKWAKLYGFWCPNQSGKGISKKRIKTNICPLCNS</sequence>
<gene>
    <name evidence="1" type="ORF">METZ01_LOCUS283664</name>
</gene>
<accession>A0A382L270</accession>
<proteinExistence type="predicted"/>
<organism evidence="1">
    <name type="scientific">marine metagenome</name>
    <dbReference type="NCBI Taxonomy" id="408172"/>
    <lineage>
        <taxon>unclassified sequences</taxon>
        <taxon>metagenomes</taxon>
        <taxon>ecological metagenomes</taxon>
    </lineage>
</organism>
<reference evidence="1" key="1">
    <citation type="submission" date="2018-05" db="EMBL/GenBank/DDBJ databases">
        <authorList>
            <person name="Lanie J.A."/>
            <person name="Ng W.-L."/>
            <person name="Kazmierczak K.M."/>
            <person name="Andrzejewski T.M."/>
            <person name="Davidsen T.M."/>
            <person name="Wayne K.J."/>
            <person name="Tettelin H."/>
            <person name="Glass J.I."/>
            <person name="Rusch D."/>
            <person name="Podicherti R."/>
            <person name="Tsui H.-C.T."/>
            <person name="Winkler M.E."/>
        </authorList>
    </citation>
    <scope>NUCLEOTIDE SEQUENCE</scope>
</reference>
<dbReference type="AlphaFoldDB" id="A0A382L270"/>
<evidence type="ECO:0000313" key="1">
    <source>
        <dbReference type="EMBL" id="SVC30810.1"/>
    </source>
</evidence>